<evidence type="ECO:0000313" key="2">
    <source>
        <dbReference type="EMBL" id="TNN53377.1"/>
    </source>
</evidence>
<evidence type="ECO:0000313" key="3">
    <source>
        <dbReference type="Proteomes" id="UP000314294"/>
    </source>
</evidence>
<dbReference type="Proteomes" id="UP000314294">
    <property type="component" value="Unassembled WGS sequence"/>
</dbReference>
<protein>
    <submittedName>
        <fullName evidence="2">Uncharacterized protein</fullName>
    </submittedName>
</protein>
<dbReference type="EMBL" id="SRLO01000518">
    <property type="protein sequence ID" value="TNN53377.1"/>
    <property type="molecule type" value="Genomic_DNA"/>
</dbReference>
<organism evidence="2 3">
    <name type="scientific">Liparis tanakae</name>
    <name type="common">Tanaka's snailfish</name>
    <dbReference type="NCBI Taxonomy" id="230148"/>
    <lineage>
        <taxon>Eukaryota</taxon>
        <taxon>Metazoa</taxon>
        <taxon>Chordata</taxon>
        <taxon>Craniata</taxon>
        <taxon>Vertebrata</taxon>
        <taxon>Euteleostomi</taxon>
        <taxon>Actinopterygii</taxon>
        <taxon>Neopterygii</taxon>
        <taxon>Teleostei</taxon>
        <taxon>Neoteleostei</taxon>
        <taxon>Acanthomorphata</taxon>
        <taxon>Eupercaria</taxon>
        <taxon>Perciformes</taxon>
        <taxon>Cottioidei</taxon>
        <taxon>Cottales</taxon>
        <taxon>Liparidae</taxon>
        <taxon>Liparis</taxon>
    </lineage>
</organism>
<gene>
    <name evidence="2" type="ORF">EYF80_036444</name>
</gene>
<feature type="region of interest" description="Disordered" evidence="1">
    <location>
        <begin position="1"/>
        <end position="31"/>
    </location>
</feature>
<proteinExistence type="predicted"/>
<accession>A0A4Z2GIR5</accession>
<name>A0A4Z2GIR5_9TELE</name>
<dbReference type="AlphaFoldDB" id="A0A4Z2GIR5"/>
<keyword evidence="3" id="KW-1185">Reference proteome</keyword>
<reference evidence="2 3" key="1">
    <citation type="submission" date="2019-03" db="EMBL/GenBank/DDBJ databases">
        <title>First draft genome of Liparis tanakae, snailfish: a comprehensive survey of snailfish specific genes.</title>
        <authorList>
            <person name="Kim W."/>
            <person name="Song I."/>
            <person name="Jeong J.-H."/>
            <person name="Kim D."/>
            <person name="Kim S."/>
            <person name="Ryu S."/>
            <person name="Song J.Y."/>
            <person name="Lee S.K."/>
        </authorList>
    </citation>
    <scope>NUCLEOTIDE SEQUENCE [LARGE SCALE GENOMIC DNA]</scope>
    <source>
        <tissue evidence="2">Muscle</tissue>
    </source>
</reference>
<evidence type="ECO:0000256" key="1">
    <source>
        <dbReference type="SAM" id="MobiDB-lite"/>
    </source>
</evidence>
<sequence length="64" mass="7117">MQTDAAPQCQRFAGVKRRRGSRDRDPENGNIDHWIVAAAVRRGRRCERCEPSTPDPNPAEAAGD</sequence>
<comment type="caution">
    <text evidence="2">The sequence shown here is derived from an EMBL/GenBank/DDBJ whole genome shotgun (WGS) entry which is preliminary data.</text>
</comment>